<name>A0A559TH72_9HYPH</name>
<evidence type="ECO:0000313" key="2">
    <source>
        <dbReference type="Proteomes" id="UP000319824"/>
    </source>
</evidence>
<dbReference type="Proteomes" id="UP000319824">
    <property type="component" value="Unassembled WGS sequence"/>
</dbReference>
<reference evidence="1 2" key="1">
    <citation type="submission" date="2019-06" db="EMBL/GenBank/DDBJ databases">
        <title>Pac Bio to generate improved reference genome sequences for organisms with transposon mutant libraries (support for FEBA project).</title>
        <authorList>
            <person name="Blow M."/>
        </authorList>
    </citation>
    <scope>NUCLEOTIDE SEQUENCE [LARGE SCALE GENOMIC DNA]</scope>
    <source>
        <strain evidence="1 2">USDA 1844</strain>
    </source>
</reference>
<protein>
    <submittedName>
        <fullName evidence="1">Uncharacterized protein</fullName>
    </submittedName>
</protein>
<sequence>MKRRLIPIVRQLVQKVVIGKTAGHRPATLQVHGMIASILASMDVLDLMTKRYLAEVQNDFEEKLAAGELATETKRKELLNR</sequence>
<dbReference type="EMBL" id="VISO01000002">
    <property type="protein sequence ID" value="TVZ73959.1"/>
    <property type="molecule type" value="Genomic_DNA"/>
</dbReference>
<evidence type="ECO:0000313" key="1">
    <source>
        <dbReference type="EMBL" id="TVZ73959.1"/>
    </source>
</evidence>
<dbReference type="RefSeq" id="WP_022712985.1">
    <property type="nucleotide sequence ID" value="NZ_ATTQ01000001.1"/>
</dbReference>
<dbReference type="AlphaFoldDB" id="A0A559TH72"/>
<accession>A0A559TH72</accession>
<proteinExistence type="predicted"/>
<comment type="caution">
    <text evidence="1">The sequence shown here is derived from an EMBL/GenBank/DDBJ whole genome shotgun (WGS) entry which is preliminary data.</text>
</comment>
<organism evidence="1 2">
    <name type="scientific">Rhizobium mongolense USDA 1844</name>
    <dbReference type="NCBI Taxonomy" id="1079460"/>
    <lineage>
        <taxon>Bacteria</taxon>
        <taxon>Pseudomonadati</taxon>
        <taxon>Pseudomonadota</taxon>
        <taxon>Alphaproteobacteria</taxon>
        <taxon>Hyphomicrobiales</taxon>
        <taxon>Rhizobiaceae</taxon>
        <taxon>Rhizobium/Agrobacterium group</taxon>
        <taxon>Rhizobium</taxon>
    </lineage>
</organism>
<gene>
    <name evidence="1" type="ORF">BCL32_2256</name>
</gene>